<accession>A0ABY6TBP3</accession>
<dbReference type="Proteomes" id="UP000280707">
    <property type="component" value="Chromosome"/>
</dbReference>
<organism evidence="1 2">
    <name type="scientific">Corynebacterium segmentosum</name>
    <dbReference type="NCBI Taxonomy" id="43990"/>
    <lineage>
        <taxon>Bacteria</taxon>
        <taxon>Bacillati</taxon>
        <taxon>Actinomycetota</taxon>
        <taxon>Actinomycetes</taxon>
        <taxon>Mycobacteriales</taxon>
        <taxon>Corynebacteriaceae</taxon>
        <taxon>Corynebacterium</taxon>
    </lineage>
</organism>
<sequence length="42" mass="4792">MNPVFDIPVVTNGFQQILGVISRFKCVERGNLFRRAEYFGDG</sequence>
<protein>
    <submittedName>
        <fullName evidence="1">Uncharacterized protein</fullName>
    </submittedName>
</protein>
<dbReference type="EMBL" id="LR134408">
    <property type="protein sequence ID" value="VEH72275.1"/>
    <property type="molecule type" value="Genomic_DNA"/>
</dbReference>
<evidence type="ECO:0000313" key="1">
    <source>
        <dbReference type="EMBL" id="VEH72275.1"/>
    </source>
</evidence>
<proteinExistence type="predicted"/>
<name>A0ABY6TBP3_9CORY</name>
<gene>
    <name evidence="1" type="ORF">NCTC934_00539</name>
</gene>
<reference evidence="1 2" key="1">
    <citation type="submission" date="2018-12" db="EMBL/GenBank/DDBJ databases">
        <authorList>
            <consortium name="Pathogen Informatics"/>
        </authorList>
    </citation>
    <scope>NUCLEOTIDE SEQUENCE [LARGE SCALE GENOMIC DNA]</scope>
    <source>
        <strain evidence="1 2">NCTC934</strain>
    </source>
</reference>
<keyword evidence="2" id="KW-1185">Reference proteome</keyword>
<evidence type="ECO:0000313" key="2">
    <source>
        <dbReference type="Proteomes" id="UP000280707"/>
    </source>
</evidence>